<keyword evidence="2 4" id="KW-0560">Oxidoreductase</keyword>
<evidence type="ECO:0000256" key="1">
    <source>
        <dbReference type="ARBA" id="ARBA00009410"/>
    </source>
</evidence>
<reference evidence="5" key="1">
    <citation type="journal article" date="2019" name="Int. J. Syst. Evol. Microbiol.">
        <title>The Global Catalogue of Microorganisms (GCM) 10K type strain sequencing project: providing services to taxonomists for standard genome sequencing and annotation.</title>
        <authorList>
            <consortium name="The Broad Institute Genomics Platform"/>
            <consortium name="The Broad Institute Genome Sequencing Center for Infectious Disease"/>
            <person name="Wu L."/>
            <person name="Ma J."/>
        </authorList>
    </citation>
    <scope>NUCLEOTIDE SEQUENCE [LARGE SCALE GENOMIC DNA]</scope>
    <source>
        <strain evidence="5">TISTR 1906</strain>
    </source>
</reference>
<dbReference type="NCBIfam" id="NF001933">
    <property type="entry name" value="PRK00711.1"/>
    <property type="match status" value="1"/>
</dbReference>
<accession>A0ABW5UJC4</accession>
<dbReference type="PRINTS" id="PR00419">
    <property type="entry name" value="ADXRDTASE"/>
</dbReference>
<dbReference type="Gene3D" id="3.30.9.10">
    <property type="entry name" value="D-Amino Acid Oxidase, subunit A, domain 2"/>
    <property type="match status" value="1"/>
</dbReference>
<dbReference type="EMBL" id="JBHUMV010000002">
    <property type="protein sequence ID" value="MFD2753570.1"/>
    <property type="molecule type" value="Genomic_DNA"/>
</dbReference>
<gene>
    <name evidence="4" type="ORF">ACFSW6_05695</name>
</gene>
<evidence type="ECO:0000313" key="4">
    <source>
        <dbReference type="EMBL" id="MFD2753570.1"/>
    </source>
</evidence>
<comment type="similarity">
    <text evidence="1">Belongs to the DadA oxidoreductase family.</text>
</comment>
<dbReference type="SUPFAM" id="SSF54373">
    <property type="entry name" value="FAD-linked reductases, C-terminal domain"/>
    <property type="match status" value="1"/>
</dbReference>
<dbReference type="PANTHER" id="PTHR13847:SF280">
    <property type="entry name" value="D-AMINO ACID DEHYDROGENASE"/>
    <property type="match status" value="1"/>
</dbReference>
<dbReference type="Proteomes" id="UP001597463">
    <property type="component" value="Unassembled WGS sequence"/>
</dbReference>
<dbReference type="Pfam" id="PF01266">
    <property type="entry name" value="DAO"/>
    <property type="match status" value="1"/>
</dbReference>
<dbReference type="Gene3D" id="3.50.50.60">
    <property type="entry name" value="FAD/NAD(P)-binding domain"/>
    <property type="match status" value="2"/>
</dbReference>
<dbReference type="RefSeq" id="WP_066474577.1">
    <property type="nucleotide sequence ID" value="NZ_BCNT01000004.1"/>
</dbReference>
<dbReference type="InterPro" id="IPR036188">
    <property type="entry name" value="FAD/NAD-bd_sf"/>
</dbReference>
<keyword evidence="5" id="KW-1185">Reference proteome</keyword>
<feature type="domain" description="FAD dependent oxidoreductase" evidence="3">
    <location>
        <begin position="2"/>
        <end position="402"/>
    </location>
</feature>
<dbReference type="SUPFAM" id="SSF51905">
    <property type="entry name" value="FAD/NAD(P)-binding domain"/>
    <property type="match status" value="1"/>
</dbReference>
<dbReference type="EC" id="1.4.99.-" evidence="4"/>
<comment type="caution">
    <text evidence="4">The sequence shown here is derived from an EMBL/GenBank/DDBJ whole genome shotgun (WGS) entry which is preliminary data.</text>
</comment>
<dbReference type="GO" id="GO:0016491">
    <property type="term" value="F:oxidoreductase activity"/>
    <property type="evidence" value="ECO:0007669"/>
    <property type="project" value="UniProtKB-KW"/>
</dbReference>
<protein>
    <submittedName>
        <fullName evidence="4">D-amino acid dehydrogenase</fullName>
        <ecNumber evidence="4">1.4.99.-</ecNumber>
    </submittedName>
</protein>
<dbReference type="PANTHER" id="PTHR13847">
    <property type="entry name" value="SARCOSINE DEHYDROGENASE-RELATED"/>
    <property type="match status" value="1"/>
</dbReference>
<sequence>MHVCVVGAGIAGLATAYVLQRAGHRITLIERAPDAAAGASGGNGAQLSYSYVQPLADPGIWKMLPKLLLAKDSPLAFRLRADPRQWAWGLRFLAACNAQASAAGTRALLALAAESRQAFEEMQVQEALACDLHTPGKLVLYPTQQGLDAAARQVALQAQLGGARQRIVDAAEVARIEPALAGYAPRIAGAVYTPSESAADCHQLCEQLAARLAARGADLRFGTALRGFERQGDAITGLRTAAGPLHADHYVLASGWESALHARELGLRIPVYPLKGYSITADIPAHLPHAAPRVSVTDTARKVVFARLGERLRVAGMVEIVGPDTRIDARRIDSLRRSTREVFAQLPLDGALRPWSGMRPATPTGLPITGRQRGGPRNLWLQTGHGALGLTLAFGSAQRLAAQMRQA</sequence>
<organism evidence="4 5">
    <name type="scientific">Comamonas terrae</name>
    <dbReference type="NCBI Taxonomy" id="673548"/>
    <lineage>
        <taxon>Bacteria</taxon>
        <taxon>Pseudomonadati</taxon>
        <taxon>Pseudomonadota</taxon>
        <taxon>Betaproteobacteria</taxon>
        <taxon>Burkholderiales</taxon>
        <taxon>Comamonadaceae</taxon>
        <taxon>Comamonas</taxon>
    </lineage>
</organism>
<proteinExistence type="inferred from homology"/>
<evidence type="ECO:0000313" key="5">
    <source>
        <dbReference type="Proteomes" id="UP001597463"/>
    </source>
</evidence>
<dbReference type="InterPro" id="IPR006076">
    <property type="entry name" value="FAD-dep_OxRdtase"/>
</dbReference>
<name>A0ABW5UJC4_9BURK</name>
<evidence type="ECO:0000256" key="2">
    <source>
        <dbReference type="ARBA" id="ARBA00023002"/>
    </source>
</evidence>
<evidence type="ECO:0000259" key="3">
    <source>
        <dbReference type="Pfam" id="PF01266"/>
    </source>
</evidence>